<dbReference type="EMBL" id="BQNB010014666">
    <property type="protein sequence ID" value="GJT30946.1"/>
    <property type="molecule type" value="Genomic_DNA"/>
</dbReference>
<gene>
    <name evidence="1" type="ORF">Tco_0911221</name>
</gene>
<accession>A0ABQ5CYB5</accession>
<name>A0ABQ5CYB5_9ASTR</name>
<sequence>MTKLTQKGVKFGMGLNKQNQAFSIVEAYAKQSKNLEALSVVGTQVQNSCSSDQQKFYAMQILDQKELNMKQKHRWNENALRFGALVMTIGLESFLKQILEELRLEGTKAGNIKNGGC</sequence>
<evidence type="ECO:0000313" key="1">
    <source>
        <dbReference type="EMBL" id="GJT30946.1"/>
    </source>
</evidence>
<reference evidence="1" key="1">
    <citation type="journal article" date="2022" name="Int. J. Mol. Sci.">
        <title>Draft Genome of Tanacetum Coccineum: Genomic Comparison of Closely Related Tanacetum-Family Plants.</title>
        <authorList>
            <person name="Yamashiro T."/>
            <person name="Shiraishi A."/>
            <person name="Nakayama K."/>
            <person name="Satake H."/>
        </authorList>
    </citation>
    <scope>NUCLEOTIDE SEQUENCE</scope>
</reference>
<organism evidence="1 2">
    <name type="scientific">Tanacetum coccineum</name>
    <dbReference type="NCBI Taxonomy" id="301880"/>
    <lineage>
        <taxon>Eukaryota</taxon>
        <taxon>Viridiplantae</taxon>
        <taxon>Streptophyta</taxon>
        <taxon>Embryophyta</taxon>
        <taxon>Tracheophyta</taxon>
        <taxon>Spermatophyta</taxon>
        <taxon>Magnoliopsida</taxon>
        <taxon>eudicotyledons</taxon>
        <taxon>Gunneridae</taxon>
        <taxon>Pentapetalae</taxon>
        <taxon>asterids</taxon>
        <taxon>campanulids</taxon>
        <taxon>Asterales</taxon>
        <taxon>Asteraceae</taxon>
        <taxon>Asteroideae</taxon>
        <taxon>Anthemideae</taxon>
        <taxon>Anthemidinae</taxon>
        <taxon>Tanacetum</taxon>
    </lineage>
</organism>
<reference evidence="1" key="2">
    <citation type="submission" date="2022-01" db="EMBL/GenBank/DDBJ databases">
        <authorList>
            <person name="Yamashiro T."/>
            <person name="Shiraishi A."/>
            <person name="Satake H."/>
            <person name="Nakayama K."/>
        </authorList>
    </citation>
    <scope>NUCLEOTIDE SEQUENCE</scope>
</reference>
<comment type="caution">
    <text evidence="1">The sequence shown here is derived from an EMBL/GenBank/DDBJ whole genome shotgun (WGS) entry which is preliminary data.</text>
</comment>
<evidence type="ECO:0000313" key="2">
    <source>
        <dbReference type="Proteomes" id="UP001151760"/>
    </source>
</evidence>
<keyword evidence="2" id="KW-1185">Reference proteome</keyword>
<proteinExistence type="predicted"/>
<protein>
    <submittedName>
        <fullName evidence="1">Uncharacterized protein</fullName>
    </submittedName>
</protein>
<dbReference type="Proteomes" id="UP001151760">
    <property type="component" value="Unassembled WGS sequence"/>
</dbReference>